<keyword evidence="4 6" id="KW-0694">RNA-binding</keyword>
<evidence type="ECO:0000256" key="7">
    <source>
        <dbReference type="SAM" id="MobiDB-lite"/>
    </source>
</evidence>
<dbReference type="InterPro" id="IPR035979">
    <property type="entry name" value="RBD_domain_sf"/>
</dbReference>
<dbReference type="SMART" id="SM00360">
    <property type="entry name" value="RRM"/>
    <property type="match status" value="1"/>
</dbReference>
<dbReference type="PANTHER" id="PTHR23003">
    <property type="entry name" value="RNA RECOGNITION MOTIF RRM DOMAIN CONTAINING PROTEIN"/>
    <property type="match status" value="1"/>
</dbReference>
<dbReference type="GO" id="GO:0003729">
    <property type="term" value="F:mRNA binding"/>
    <property type="evidence" value="ECO:0007669"/>
    <property type="project" value="TreeGrafter"/>
</dbReference>
<dbReference type="Pfam" id="PF00076">
    <property type="entry name" value="RRM_1"/>
    <property type="match status" value="1"/>
</dbReference>
<feature type="region of interest" description="Disordered" evidence="7">
    <location>
        <begin position="850"/>
        <end position="902"/>
    </location>
</feature>
<organism evidence="9 10">
    <name type="scientific">Folsomia candida</name>
    <name type="common">Springtail</name>
    <dbReference type="NCBI Taxonomy" id="158441"/>
    <lineage>
        <taxon>Eukaryota</taxon>
        <taxon>Metazoa</taxon>
        <taxon>Ecdysozoa</taxon>
        <taxon>Arthropoda</taxon>
        <taxon>Hexapoda</taxon>
        <taxon>Collembola</taxon>
        <taxon>Entomobryomorpha</taxon>
        <taxon>Isotomoidea</taxon>
        <taxon>Isotomidae</taxon>
        <taxon>Proisotominae</taxon>
        <taxon>Folsomia</taxon>
    </lineage>
</organism>
<feature type="region of interest" description="Disordered" evidence="7">
    <location>
        <begin position="130"/>
        <end position="172"/>
    </location>
</feature>
<dbReference type="GO" id="GO:0005634">
    <property type="term" value="C:nucleus"/>
    <property type="evidence" value="ECO:0007669"/>
    <property type="project" value="UniProtKB-SubCell"/>
</dbReference>
<evidence type="ECO:0000259" key="8">
    <source>
        <dbReference type="PROSITE" id="PS50102"/>
    </source>
</evidence>
<keyword evidence="5" id="KW-0539">Nucleus</keyword>
<dbReference type="CDD" id="cd12597">
    <property type="entry name" value="RRM1_SRSF1"/>
    <property type="match status" value="1"/>
</dbReference>
<dbReference type="InterPro" id="IPR050374">
    <property type="entry name" value="RRT5_SRSF_SR"/>
</dbReference>
<dbReference type="PROSITE" id="PS50102">
    <property type="entry name" value="RRM"/>
    <property type="match status" value="1"/>
</dbReference>
<proteinExistence type="predicted"/>
<feature type="domain" description="RRM" evidence="8">
    <location>
        <begin position="59"/>
        <end position="133"/>
    </location>
</feature>
<feature type="compositionally biased region" description="Basic residues" evidence="7">
    <location>
        <begin position="874"/>
        <end position="886"/>
    </location>
</feature>
<dbReference type="GO" id="GO:0006397">
    <property type="term" value="P:mRNA processing"/>
    <property type="evidence" value="ECO:0007669"/>
    <property type="project" value="UniProtKB-KW"/>
</dbReference>
<keyword evidence="3" id="KW-0677">Repeat</keyword>
<dbReference type="InterPro" id="IPR034520">
    <property type="entry name" value="SRSF1_RRM1"/>
</dbReference>
<keyword evidence="2" id="KW-0507">mRNA processing</keyword>
<evidence type="ECO:0000256" key="5">
    <source>
        <dbReference type="ARBA" id="ARBA00023242"/>
    </source>
</evidence>
<comment type="subcellular location">
    <subcellularLocation>
        <location evidence="1">Nucleus</location>
    </subcellularLocation>
</comment>
<reference evidence="9 10" key="1">
    <citation type="submission" date="2015-12" db="EMBL/GenBank/DDBJ databases">
        <title>The genome of Folsomia candida.</title>
        <authorList>
            <person name="Faddeeva A."/>
            <person name="Derks M.F."/>
            <person name="Anvar Y."/>
            <person name="Smit S."/>
            <person name="Van Straalen N."/>
            <person name="Roelofs D."/>
        </authorList>
    </citation>
    <scope>NUCLEOTIDE SEQUENCE [LARGE SCALE GENOMIC DNA]</scope>
    <source>
        <strain evidence="9 10">VU population</strain>
        <tissue evidence="9">Whole body</tissue>
    </source>
</reference>
<dbReference type="SUPFAM" id="SSF54928">
    <property type="entry name" value="RNA-binding domain, RBD"/>
    <property type="match status" value="2"/>
</dbReference>
<evidence type="ECO:0000256" key="3">
    <source>
        <dbReference type="ARBA" id="ARBA00022737"/>
    </source>
</evidence>
<evidence type="ECO:0000256" key="6">
    <source>
        <dbReference type="PROSITE-ProRule" id="PRU00176"/>
    </source>
</evidence>
<dbReference type="AlphaFoldDB" id="A0A226E689"/>
<gene>
    <name evidence="9" type="ORF">Fcan01_12405</name>
</gene>
<dbReference type="PANTHER" id="PTHR23003:SF62">
    <property type="entry name" value="SERINE_ARGININE (SR)-TYPE SHUTTLING MRNA BINDING PROTEIN NPL3"/>
    <property type="match status" value="1"/>
</dbReference>
<evidence type="ECO:0000313" key="10">
    <source>
        <dbReference type="Proteomes" id="UP000198287"/>
    </source>
</evidence>
<dbReference type="GO" id="GO:0005737">
    <property type="term" value="C:cytoplasm"/>
    <property type="evidence" value="ECO:0007669"/>
    <property type="project" value="TreeGrafter"/>
</dbReference>
<feature type="compositionally biased region" description="Gly residues" evidence="7">
    <location>
        <begin position="135"/>
        <end position="146"/>
    </location>
</feature>
<dbReference type="OrthoDB" id="1099063at2759"/>
<feature type="compositionally biased region" description="Basic and acidic residues" evidence="7">
    <location>
        <begin position="887"/>
        <end position="902"/>
    </location>
</feature>
<dbReference type="Gene3D" id="3.30.70.330">
    <property type="match status" value="3"/>
</dbReference>
<dbReference type="InterPro" id="IPR000504">
    <property type="entry name" value="RRM_dom"/>
</dbReference>
<feature type="region of interest" description="Disordered" evidence="7">
    <location>
        <begin position="258"/>
        <end position="278"/>
    </location>
</feature>
<comment type="caution">
    <text evidence="9">The sequence shown here is derived from an EMBL/GenBank/DDBJ whole genome shotgun (WGS) entry which is preliminary data.</text>
</comment>
<name>A0A226E689_FOLCA</name>
<dbReference type="STRING" id="158441.A0A226E689"/>
<evidence type="ECO:0000256" key="4">
    <source>
        <dbReference type="ARBA" id="ARBA00022884"/>
    </source>
</evidence>
<sequence>MDSSTIHNPPLRHTGLGKVAKDVSVNEGIVLLICESSLGIIIDDEDKKTMSSRGGNSESRVYVGNLPPDIRTKDIEDLFYRFGKILYVDLKNRRGPPFAFVEFEDHRDAEDAVSKRDGYDYDGYRLRVEFPRGGSRSGGDRGGSSGGRSSYGDRGGGGRGGGDRGRGAPARRSQYRVAISGLPPSGSWQDLKDHMREAGDVCFADAYKDGTDHSLPSFISFHLHINYFKYKRVRFSQNNSYLSHTNVDVCNKNEQNDKRFDESVNKKRQSSKATTSQARLDSFFPVNQPTTINTVSTPMKSVTPSTSSSFQVLPSVERENVTPKSPAGKRQRLLLKTDESVKKFIIPDNMKPNMIMGYQNENGEFVTFEETDVVEKPKPPAVKKRTVLDSIRETLIEHLGYTGKEEDFDKSDVYLKCMRELSPKSRTSKLKKSDGTWAYLMHNNKPVYIKWQQGELFFNQKSDWNGSDKKCRVCWLSQKDKNNGFCRTHSNKLQEVLLIRDTQSNTPVYAVLLPPFKVSKYYDESINKFLMGIKSVEGNVLISKYMKNNNAKFSIAKHWSVPTTEACQKFNTISIALFLLFKFHNSTAEENKIKLLMGWVTYKGKSGEEVIWDEVLQILKDNNIVFSSQPLDSLLDRTRSPLLPSNFNSKLPHTYEGHNQKGGLYDGVMFSKRKKHGRKGSVQHYLTIKTGLRDCDKRTIENIFQCQLTEKEDAIMRTVEFEKEEVEGEEEDEEEVEGEEEDEEEVEGEEEEVEGDEKSEIWKKMKSKAEQVEMMAQMATCIATMLKMTNNSHPICPLTKKLYNWDGFDMQIFEISLKTLKGVVEFLRHEDMKYAIKKLDDSRFRSHEGETTYIRVKEDRGGAAGSGSGDRSPRSRSRSYSPRRRSRSDSRSRSRSPSYDRR</sequence>
<feature type="region of interest" description="Disordered" evidence="7">
    <location>
        <begin position="722"/>
        <end position="759"/>
    </location>
</feature>
<dbReference type="InterPro" id="IPR012677">
    <property type="entry name" value="Nucleotide-bd_a/b_plait_sf"/>
</dbReference>
<evidence type="ECO:0000256" key="1">
    <source>
        <dbReference type="ARBA" id="ARBA00004123"/>
    </source>
</evidence>
<feature type="compositionally biased region" description="Basic and acidic residues" evidence="7">
    <location>
        <begin position="850"/>
        <end position="861"/>
    </location>
</feature>
<accession>A0A226E689</accession>
<evidence type="ECO:0000256" key="2">
    <source>
        <dbReference type="ARBA" id="ARBA00022664"/>
    </source>
</evidence>
<protein>
    <submittedName>
        <fullName evidence="9">Serine/arginine-rich splicing factor 1B</fullName>
    </submittedName>
</protein>
<evidence type="ECO:0000313" key="9">
    <source>
        <dbReference type="EMBL" id="OXA52411.1"/>
    </source>
</evidence>
<dbReference type="Proteomes" id="UP000198287">
    <property type="component" value="Unassembled WGS sequence"/>
</dbReference>
<feature type="compositionally biased region" description="Acidic residues" evidence="7">
    <location>
        <begin position="722"/>
        <end position="755"/>
    </location>
</feature>
<keyword evidence="10" id="KW-1185">Reference proteome</keyword>
<dbReference type="EMBL" id="LNIX01000006">
    <property type="protein sequence ID" value="OXA52411.1"/>
    <property type="molecule type" value="Genomic_DNA"/>
</dbReference>